<proteinExistence type="predicted"/>
<gene>
    <name evidence="1" type="ORF">ACFQ21_00140</name>
</gene>
<dbReference type="RefSeq" id="WP_377573084.1">
    <property type="nucleotide sequence ID" value="NZ_JBHTKA010000001.1"/>
</dbReference>
<keyword evidence="2" id="KW-1185">Reference proteome</keyword>
<protein>
    <submittedName>
        <fullName evidence="1">CHAP domain-containing protein</fullName>
    </submittedName>
</protein>
<dbReference type="Proteomes" id="UP001597112">
    <property type="component" value="Unassembled WGS sequence"/>
</dbReference>
<accession>A0ABW3JVU6</accession>
<comment type="caution">
    <text evidence="1">The sequence shown here is derived from an EMBL/GenBank/DDBJ whole genome shotgun (WGS) entry which is preliminary data.</text>
</comment>
<name>A0ABW3JVU6_9BACT</name>
<evidence type="ECO:0000313" key="1">
    <source>
        <dbReference type="EMBL" id="MFD0997686.1"/>
    </source>
</evidence>
<reference evidence="2" key="1">
    <citation type="journal article" date="2019" name="Int. J. Syst. Evol. Microbiol.">
        <title>The Global Catalogue of Microorganisms (GCM) 10K type strain sequencing project: providing services to taxonomists for standard genome sequencing and annotation.</title>
        <authorList>
            <consortium name="The Broad Institute Genomics Platform"/>
            <consortium name="The Broad Institute Genome Sequencing Center for Infectious Disease"/>
            <person name="Wu L."/>
            <person name="Ma J."/>
        </authorList>
    </citation>
    <scope>NUCLEOTIDE SEQUENCE [LARGE SCALE GENOMIC DNA]</scope>
    <source>
        <strain evidence="2">CCUG 58938</strain>
    </source>
</reference>
<evidence type="ECO:0000313" key="2">
    <source>
        <dbReference type="Proteomes" id="UP001597112"/>
    </source>
</evidence>
<dbReference type="EMBL" id="JBHTKA010000001">
    <property type="protein sequence ID" value="MFD0997686.1"/>
    <property type="molecule type" value="Genomic_DNA"/>
</dbReference>
<organism evidence="1 2">
    <name type="scientific">Ohtaekwangia kribbensis</name>
    <dbReference type="NCBI Taxonomy" id="688913"/>
    <lineage>
        <taxon>Bacteria</taxon>
        <taxon>Pseudomonadati</taxon>
        <taxon>Bacteroidota</taxon>
        <taxon>Cytophagia</taxon>
        <taxon>Cytophagales</taxon>
        <taxon>Fulvivirgaceae</taxon>
        <taxon>Ohtaekwangia</taxon>
    </lineage>
</organism>
<sequence length="176" mass="19867">MGLLSVWAAHGYAGALDERCSNDACRIEKQLLVATTYTSQIGVKENLGPNDSKEIRAYLLVTGVKHPASWCAAFVAYCFTVNGVDNPKNAWSPSWFVDKSRLINPQKVKPERADTFAVYHRELKRIAHIGFVDTWPPGDYFITVEGNTNNNGSREGDGVYRKRRLKKNAYKISRWI</sequence>